<dbReference type="InterPro" id="IPR036736">
    <property type="entry name" value="ACP-like_sf"/>
</dbReference>
<dbReference type="Gene3D" id="1.10.1200.10">
    <property type="entry name" value="ACP-like"/>
    <property type="match status" value="1"/>
</dbReference>
<sequence length="77" mass="8826">MDDVVAWIRDRNPELARTPAPDEDLIEGRVIDSLAFLEFIYLLEELTGRPIDLQSVTIEDFRTLATIERRFFAGVSS</sequence>
<evidence type="ECO:0000313" key="1">
    <source>
        <dbReference type="EMBL" id="MBG6135753.1"/>
    </source>
</evidence>
<dbReference type="RefSeq" id="WP_197002820.1">
    <property type="nucleotide sequence ID" value="NZ_BONS01000002.1"/>
</dbReference>
<name>A0A8J7G8P6_9ACTN</name>
<comment type="caution">
    <text evidence="1">The sequence shown here is derived from an EMBL/GenBank/DDBJ whole genome shotgun (WGS) entry which is preliminary data.</text>
</comment>
<keyword evidence="2" id="KW-1185">Reference proteome</keyword>
<organism evidence="1 2">
    <name type="scientific">Longispora fulva</name>
    <dbReference type="NCBI Taxonomy" id="619741"/>
    <lineage>
        <taxon>Bacteria</taxon>
        <taxon>Bacillati</taxon>
        <taxon>Actinomycetota</taxon>
        <taxon>Actinomycetes</taxon>
        <taxon>Micromonosporales</taxon>
        <taxon>Micromonosporaceae</taxon>
        <taxon>Longispora</taxon>
    </lineage>
</organism>
<dbReference type="AlphaFoldDB" id="A0A8J7G8P6"/>
<protein>
    <submittedName>
        <fullName evidence="1">Acyl carrier protein</fullName>
    </submittedName>
</protein>
<dbReference type="Proteomes" id="UP000622552">
    <property type="component" value="Unassembled WGS sequence"/>
</dbReference>
<gene>
    <name evidence="1" type="ORF">IW245_001947</name>
</gene>
<dbReference type="EMBL" id="JADOUF010000001">
    <property type="protein sequence ID" value="MBG6135753.1"/>
    <property type="molecule type" value="Genomic_DNA"/>
</dbReference>
<reference evidence="1" key="1">
    <citation type="submission" date="2020-11" db="EMBL/GenBank/DDBJ databases">
        <title>Sequencing the genomes of 1000 actinobacteria strains.</title>
        <authorList>
            <person name="Klenk H.-P."/>
        </authorList>
    </citation>
    <scope>NUCLEOTIDE SEQUENCE</scope>
    <source>
        <strain evidence="1">DSM 45356</strain>
    </source>
</reference>
<proteinExistence type="predicted"/>
<dbReference type="SUPFAM" id="SSF47336">
    <property type="entry name" value="ACP-like"/>
    <property type="match status" value="1"/>
</dbReference>
<accession>A0A8J7G8P6</accession>
<evidence type="ECO:0000313" key="2">
    <source>
        <dbReference type="Proteomes" id="UP000622552"/>
    </source>
</evidence>